<gene>
    <name evidence="8" type="ORF">K431DRAFT_320904</name>
</gene>
<comment type="caution">
    <text evidence="8">The sequence shown here is derived from an EMBL/GenBank/DDBJ whole genome shotgun (WGS) entry which is preliminary data.</text>
</comment>
<evidence type="ECO:0000256" key="3">
    <source>
        <dbReference type="ARBA" id="ARBA00022630"/>
    </source>
</evidence>
<organism evidence="8 9">
    <name type="scientific">Polychaeton citri CBS 116435</name>
    <dbReference type="NCBI Taxonomy" id="1314669"/>
    <lineage>
        <taxon>Eukaryota</taxon>
        <taxon>Fungi</taxon>
        <taxon>Dikarya</taxon>
        <taxon>Ascomycota</taxon>
        <taxon>Pezizomycotina</taxon>
        <taxon>Dothideomycetes</taxon>
        <taxon>Dothideomycetidae</taxon>
        <taxon>Capnodiales</taxon>
        <taxon>Capnodiaceae</taxon>
        <taxon>Polychaeton</taxon>
    </lineage>
</organism>
<dbReference type="GO" id="GO:0050660">
    <property type="term" value="F:flavin adenine dinucleotide binding"/>
    <property type="evidence" value="ECO:0007669"/>
    <property type="project" value="InterPro"/>
</dbReference>
<dbReference type="InterPro" id="IPR020946">
    <property type="entry name" value="Flavin_mOase-like"/>
</dbReference>
<reference evidence="8" key="1">
    <citation type="journal article" date="2020" name="Stud. Mycol.">
        <title>101 Dothideomycetes genomes: a test case for predicting lifestyles and emergence of pathogens.</title>
        <authorList>
            <person name="Haridas S."/>
            <person name="Albert R."/>
            <person name="Binder M."/>
            <person name="Bloem J."/>
            <person name="Labutti K."/>
            <person name="Salamov A."/>
            <person name="Andreopoulos B."/>
            <person name="Baker S."/>
            <person name="Barry K."/>
            <person name="Bills G."/>
            <person name="Bluhm B."/>
            <person name="Cannon C."/>
            <person name="Castanera R."/>
            <person name="Culley D."/>
            <person name="Daum C."/>
            <person name="Ezra D."/>
            <person name="Gonzalez J."/>
            <person name="Henrissat B."/>
            <person name="Kuo A."/>
            <person name="Liang C."/>
            <person name="Lipzen A."/>
            <person name="Lutzoni F."/>
            <person name="Magnuson J."/>
            <person name="Mondo S."/>
            <person name="Nolan M."/>
            <person name="Ohm R."/>
            <person name="Pangilinan J."/>
            <person name="Park H.-J."/>
            <person name="Ramirez L."/>
            <person name="Alfaro M."/>
            <person name="Sun H."/>
            <person name="Tritt A."/>
            <person name="Yoshinaga Y."/>
            <person name="Zwiers L.-H."/>
            <person name="Turgeon B."/>
            <person name="Goodwin S."/>
            <person name="Spatafora J."/>
            <person name="Crous P."/>
            <person name="Grigoriev I."/>
        </authorList>
    </citation>
    <scope>NUCLEOTIDE SEQUENCE</scope>
    <source>
        <strain evidence="8">CBS 116435</strain>
    </source>
</reference>
<dbReference type="InterPro" id="IPR036188">
    <property type="entry name" value="FAD/NAD-bd_sf"/>
</dbReference>
<evidence type="ECO:0000256" key="2">
    <source>
        <dbReference type="ARBA" id="ARBA00009183"/>
    </source>
</evidence>
<dbReference type="AlphaFoldDB" id="A0A9P4Q6I9"/>
<proteinExistence type="inferred from homology"/>
<evidence type="ECO:0000256" key="1">
    <source>
        <dbReference type="ARBA" id="ARBA00001974"/>
    </source>
</evidence>
<keyword evidence="3" id="KW-0285">Flavoprotein</keyword>
<evidence type="ECO:0000313" key="8">
    <source>
        <dbReference type="EMBL" id="KAF2720684.1"/>
    </source>
</evidence>
<keyword evidence="5" id="KW-0521">NADP</keyword>
<keyword evidence="4" id="KW-0274">FAD</keyword>
<evidence type="ECO:0000256" key="7">
    <source>
        <dbReference type="ARBA" id="ARBA00023033"/>
    </source>
</evidence>
<dbReference type="GO" id="GO:0004499">
    <property type="term" value="F:N,N-dimethylaniline monooxygenase activity"/>
    <property type="evidence" value="ECO:0007669"/>
    <property type="project" value="InterPro"/>
</dbReference>
<dbReference type="Proteomes" id="UP000799441">
    <property type="component" value="Unassembled WGS sequence"/>
</dbReference>
<comment type="similarity">
    <text evidence="2">Belongs to the FMO family.</text>
</comment>
<dbReference type="Gene3D" id="3.50.50.60">
    <property type="entry name" value="FAD/NAD(P)-binding domain"/>
    <property type="match status" value="2"/>
</dbReference>
<evidence type="ECO:0000256" key="5">
    <source>
        <dbReference type="ARBA" id="ARBA00022857"/>
    </source>
</evidence>
<evidence type="ECO:0000256" key="4">
    <source>
        <dbReference type="ARBA" id="ARBA00022827"/>
    </source>
</evidence>
<sequence length="506" mass="56500">MGSISQGQRLKTRDVAIIGAGPSGLAMAKYLLAEGAFSRVVIYEQRGTVGGIWNHTPLPAGKPPRSAVPQIDPHAKYEELLTPLYDRLEVNIPKQMMGYSDHKWPSDVQLFPTHAQTLNYLKGYSKDIQHLIRFNTTVVDVKQLDGVKWDVETRNTNVQASEISGQTSIETFDAVCVASGHFHVPYIPSVPGIELFDCDHPGVVTHAKYFRAPESFTDKKVVVVGNSASGIDIGNQASEYAQLPVIYSQRSESFLEPGASPDRREKPAIVEFITDRRAVRFSDGSEEADVDAVVYCTGYFYAFPFLKSLQNDPQPLITSGEFVNGLYQHIFLHTAPSLAFLCLNQRIIPFQAAEAQAAVVAAVWSGRLNLPSDKDMQDWLAQLVEASQQAAAEEGRPEEWGRKVHVLGNLRDADYINLLHDWAASAEQPLMKAREVSTDGNDDEKKIFSKEPPYWGEREYWLRARVPAVKKAFAACGRDRNEVRTIEELGFDYEAWKREQPQDGAK</sequence>
<keyword evidence="7" id="KW-0503">Monooxygenase</keyword>
<keyword evidence="9" id="KW-1185">Reference proteome</keyword>
<comment type="cofactor">
    <cofactor evidence="1">
        <name>FAD</name>
        <dbReference type="ChEBI" id="CHEBI:57692"/>
    </cofactor>
</comment>
<dbReference type="SUPFAM" id="SSF51735">
    <property type="entry name" value="NAD(P)-binding Rossmann-fold domains"/>
    <property type="match status" value="1"/>
</dbReference>
<dbReference type="FunFam" id="3.50.50.60:FF:000138">
    <property type="entry name" value="Flavin-containing monooxygenase"/>
    <property type="match status" value="1"/>
</dbReference>
<keyword evidence="6" id="KW-0560">Oxidoreductase</keyword>
<dbReference type="SUPFAM" id="SSF51905">
    <property type="entry name" value="FAD/NAD(P)-binding domain"/>
    <property type="match status" value="1"/>
</dbReference>
<accession>A0A9P4Q6I9</accession>
<dbReference type="InterPro" id="IPR050346">
    <property type="entry name" value="FMO-like"/>
</dbReference>
<protein>
    <submittedName>
        <fullName evidence="8">FAD/NAD(P)-binding domain-containing protein</fullName>
    </submittedName>
</protein>
<name>A0A9P4Q6I9_9PEZI</name>
<evidence type="ECO:0000256" key="6">
    <source>
        <dbReference type="ARBA" id="ARBA00023002"/>
    </source>
</evidence>
<dbReference type="GO" id="GO:0050661">
    <property type="term" value="F:NADP binding"/>
    <property type="evidence" value="ECO:0007669"/>
    <property type="project" value="InterPro"/>
</dbReference>
<dbReference type="OrthoDB" id="66881at2759"/>
<dbReference type="PRINTS" id="PR00419">
    <property type="entry name" value="ADXRDTASE"/>
</dbReference>
<dbReference type="EMBL" id="MU003797">
    <property type="protein sequence ID" value="KAF2720684.1"/>
    <property type="molecule type" value="Genomic_DNA"/>
</dbReference>
<dbReference type="Pfam" id="PF00743">
    <property type="entry name" value="FMO-like"/>
    <property type="match status" value="2"/>
</dbReference>
<dbReference type="PANTHER" id="PTHR23023">
    <property type="entry name" value="DIMETHYLANILINE MONOOXYGENASE"/>
    <property type="match status" value="1"/>
</dbReference>
<dbReference type="InterPro" id="IPR036291">
    <property type="entry name" value="NAD(P)-bd_dom_sf"/>
</dbReference>
<evidence type="ECO:0000313" key="9">
    <source>
        <dbReference type="Proteomes" id="UP000799441"/>
    </source>
</evidence>